<dbReference type="CDD" id="cd12913">
    <property type="entry name" value="PDC1_MCP_like"/>
    <property type="match status" value="1"/>
</dbReference>
<dbReference type="GO" id="GO:0005886">
    <property type="term" value="C:plasma membrane"/>
    <property type="evidence" value="ECO:0007669"/>
    <property type="project" value="UniProtKB-SubCell"/>
</dbReference>
<name>A0A1B7KTZ0_PARTM</name>
<evidence type="ECO:0000256" key="8">
    <source>
        <dbReference type="ARBA" id="ARBA00023224"/>
    </source>
</evidence>
<sequence length="657" mass="72282">MFKTLKAKLIVFMALLMVASLVITQIVGVVETKKAIQKDVEKRAQTIIKGVVEDIRDSFQSEENGLLQFSESPVVAQMVKNNEVWPELDQELRTFLKIHENVQLAYIGTADKKMYTTPAMQLPDGYDPTSRSWYKKAEANPDEIVWTKPYVDEITGKNIVTLAKAVTANGRVVAVIGLDMTLDAVTKIVNDSDVGYDGYPVLIDQSGIAIVHPKYKGKDMSDNPSVKRMLANKSGFYTYTSENEKRVMYFDTIPELGWKVGVVYKEKDLLAISHSLASKMFTIAAIAILIGIVIIYFLSRSIVKPLVTLQHQTERVAQGDLTVQVQVKSKDEIGQLANHFNYMTSQVREIIRQINESVAELAASADHLSAVSEETMATSEQVAGAINDIAKGATEQAGDLDTINERTATLSKQIETVTQSATNMQTLSNETKEASYNGLENLNVLQLKSDEAKKELFAVEKVVNDLVEKMKKIDEVIQTITAISGQTNLLALNASIEAARAGEHGKGFAVVAEEVRKLAEQSAKATDLIRQTIAMIQQQADLAMQALGHSKDMYEQQQQAVHITGDSFFKIATMMEELTTAIANITDEANRMNESKNGVIEAMQSISAIAQQSAAAAEEVAASADNQLQALSTVTESVEKLSEMGRKLQKLVEKFKL</sequence>
<dbReference type="Gene3D" id="6.10.340.10">
    <property type="match status" value="1"/>
</dbReference>
<dbReference type="Pfam" id="PF02743">
    <property type="entry name" value="dCache_1"/>
    <property type="match status" value="1"/>
</dbReference>
<dbReference type="Pfam" id="PF00672">
    <property type="entry name" value="HAMP"/>
    <property type="match status" value="1"/>
</dbReference>
<dbReference type="OrthoDB" id="9760371at2"/>
<evidence type="ECO:0000256" key="5">
    <source>
        <dbReference type="ARBA" id="ARBA00022692"/>
    </source>
</evidence>
<comment type="similarity">
    <text evidence="9">Belongs to the methyl-accepting chemotaxis (MCP) protein family.</text>
</comment>
<dbReference type="InterPro" id="IPR003660">
    <property type="entry name" value="HAMP_dom"/>
</dbReference>
<dbReference type="SMART" id="SM00283">
    <property type="entry name" value="MA"/>
    <property type="match status" value="1"/>
</dbReference>
<keyword evidence="6 11" id="KW-1133">Transmembrane helix</keyword>
<dbReference type="SUPFAM" id="SSF58104">
    <property type="entry name" value="Methyl-accepting chemotaxis protein (MCP) signaling domain"/>
    <property type="match status" value="1"/>
</dbReference>
<dbReference type="InterPro" id="IPR033479">
    <property type="entry name" value="dCache_1"/>
</dbReference>
<evidence type="ECO:0000313" key="14">
    <source>
        <dbReference type="EMBL" id="OAT73542.1"/>
    </source>
</evidence>
<evidence type="ECO:0000256" key="10">
    <source>
        <dbReference type="PROSITE-ProRule" id="PRU00284"/>
    </source>
</evidence>
<organism evidence="14 15">
    <name type="scientific">Parageobacillus thermoglucosidasius</name>
    <name type="common">Geobacillus thermoglucosidasius</name>
    <dbReference type="NCBI Taxonomy" id="1426"/>
    <lineage>
        <taxon>Bacteria</taxon>
        <taxon>Bacillati</taxon>
        <taxon>Bacillota</taxon>
        <taxon>Bacilli</taxon>
        <taxon>Bacillales</taxon>
        <taxon>Anoxybacillaceae</taxon>
        <taxon>Parageobacillus</taxon>
    </lineage>
</organism>
<evidence type="ECO:0000313" key="15">
    <source>
        <dbReference type="Proteomes" id="UP000078290"/>
    </source>
</evidence>
<comment type="caution">
    <text evidence="14">The sequence shown here is derived from an EMBL/GenBank/DDBJ whole genome shotgun (WGS) entry which is preliminary data.</text>
</comment>
<keyword evidence="8 10" id="KW-0807">Transducer</keyword>
<evidence type="ECO:0000256" key="11">
    <source>
        <dbReference type="SAM" id="Phobius"/>
    </source>
</evidence>
<protein>
    <submittedName>
        <fullName evidence="14">Chemotaxis protein</fullName>
    </submittedName>
</protein>
<feature type="domain" description="HAMP" evidence="13">
    <location>
        <begin position="300"/>
        <end position="352"/>
    </location>
</feature>
<dbReference type="Gene3D" id="3.30.450.20">
    <property type="entry name" value="PAS domain"/>
    <property type="match status" value="2"/>
</dbReference>
<dbReference type="SMART" id="SM00304">
    <property type="entry name" value="HAMP"/>
    <property type="match status" value="1"/>
</dbReference>
<keyword evidence="2" id="KW-1003">Cell membrane</keyword>
<dbReference type="Gene3D" id="1.10.287.950">
    <property type="entry name" value="Methyl-accepting chemotaxis protein"/>
    <property type="match status" value="1"/>
</dbReference>
<keyword evidence="4" id="KW-0145">Chemotaxis</keyword>
<dbReference type="PRINTS" id="PR00260">
    <property type="entry name" value="CHEMTRNSDUCR"/>
</dbReference>
<dbReference type="PROSITE" id="PS50111">
    <property type="entry name" value="CHEMOTAXIS_TRANSDUC_2"/>
    <property type="match status" value="1"/>
</dbReference>
<dbReference type="Proteomes" id="UP000078290">
    <property type="component" value="Unassembled WGS sequence"/>
</dbReference>
<dbReference type="InterPro" id="IPR004089">
    <property type="entry name" value="MCPsignal_dom"/>
</dbReference>
<keyword evidence="5 11" id="KW-0812">Transmembrane</keyword>
<evidence type="ECO:0000256" key="9">
    <source>
        <dbReference type="ARBA" id="ARBA00029447"/>
    </source>
</evidence>
<feature type="domain" description="Methyl-accepting transducer" evidence="12">
    <location>
        <begin position="371"/>
        <end position="628"/>
    </location>
</feature>
<keyword evidence="3" id="KW-0488">Methylation</keyword>
<dbReference type="InterPro" id="IPR029151">
    <property type="entry name" value="Sensor-like_sf"/>
</dbReference>
<evidence type="ECO:0000259" key="12">
    <source>
        <dbReference type="PROSITE" id="PS50111"/>
    </source>
</evidence>
<dbReference type="PANTHER" id="PTHR32089:SF114">
    <property type="entry name" value="METHYL-ACCEPTING CHEMOTAXIS PROTEIN MCPB"/>
    <property type="match status" value="1"/>
</dbReference>
<dbReference type="GO" id="GO:0004888">
    <property type="term" value="F:transmembrane signaling receptor activity"/>
    <property type="evidence" value="ECO:0007669"/>
    <property type="project" value="InterPro"/>
</dbReference>
<reference evidence="15" key="1">
    <citation type="submission" date="2016-05" db="EMBL/GenBank/DDBJ databases">
        <authorList>
            <person name="Wang W."/>
            <person name="Zhu L."/>
        </authorList>
    </citation>
    <scope>NUCLEOTIDE SEQUENCE [LARGE SCALE GENOMIC DNA]</scope>
    <source>
        <strain evidence="15">W-2</strain>
    </source>
</reference>
<evidence type="ECO:0000256" key="2">
    <source>
        <dbReference type="ARBA" id="ARBA00022475"/>
    </source>
</evidence>
<dbReference type="GO" id="GO:0007165">
    <property type="term" value="P:signal transduction"/>
    <property type="evidence" value="ECO:0007669"/>
    <property type="project" value="UniProtKB-KW"/>
</dbReference>
<evidence type="ECO:0000259" key="13">
    <source>
        <dbReference type="PROSITE" id="PS50885"/>
    </source>
</evidence>
<gene>
    <name evidence="14" type="ORF">A7K69_06095</name>
</gene>
<evidence type="ECO:0000256" key="6">
    <source>
        <dbReference type="ARBA" id="ARBA00022989"/>
    </source>
</evidence>
<keyword evidence="7 11" id="KW-0472">Membrane</keyword>
<dbReference type="AlphaFoldDB" id="A0A1B7KTZ0"/>
<dbReference type="CDD" id="cd06225">
    <property type="entry name" value="HAMP"/>
    <property type="match status" value="1"/>
</dbReference>
<evidence type="ECO:0000256" key="7">
    <source>
        <dbReference type="ARBA" id="ARBA00023136"/>
    </source>
</evidence>
<dbReference type="GO" id="GO:0006935">
    <property type="term" value="P:chemotaxis"/>
    <property type="evidence" value="ECO:0007669"/>
    <property type="project" value="UniProtKB-KW"/>
</dbReference>
<feature type="transmembrane region" description="Helical" evidence="11">
    <location>
        <begin position="280"/>
        <end position="298"/>
    </location>
</feature>
<dbReference type="InterPro" id="IPR004090">
    <property type="entry name" value="Chemotax_Me-accpt_rcpt"/>
</dbReference>
<dbReference type="CDD" id="cd12912">
    <property type="entry name" value="PDC2_MCP_like"/>
    <property type="match status" value="1"/>
</dbReference>
<accession>A0A1B7KTZ0</accession>
<dbReference type="RefSeq" id="WP_064551200.1">
    <property type="nucleotide sequence ID" value="NZ_LXMA01000012.1"/>
</dbReference>
<dbReference type="PANTHER" id="PTHR32089">
    <property type="entry name" value="METHYL-ACCEPTING CHEMOTAXIS PROTEIN MCPB"/>
    <property type="match status" value="1"/>
</dbReference>
<evidence type="ECO:0000256" key="4">
    <source>
        <dbReference type="ARBA" id="ARBA00022500"/>
    </source>
</evidence>
<proteinExistence type="inferred from homology"/>
<dbReference type="PROSITE" id="PS50885">
    <property type="entry name" value="HAMP"/>
    <property type="match status" value="1"/>
</dbReference>
<dbReference type="SUPFAM" id="SSF103190">
    <property type="entry name" value="Sensory domain-like"/>
    <property type="match status" value="1"/>
</dbReference>
<dbReference type="EMBL" id="LXMA01000012">
    <property type="protein sequence ID" value="OAT73542.1"/>
    <property type="molecule type" value="Genomic_DNA"/>
</dbReference>
<evidence type="ECO:0000256" key="3">
    <source>
        <dbReference type="ARBA" id="ARBA00022481"/>
    </source>
</evidence>
<evidence type="ECO:0000256" key="1">
    <source>
        <dbReference type="ARBA" id="ARBA00004651"/>
    </source>
</evidence>
<dbReference type="Pfam" id="PF00015">
    <property type="entry name" value="MCPsignal"/>
    <property type="match status" value="1"/>
</dbReference>
<comment type="subcellular location">
    <subcellularLocation>
        <location evidence="1">Cell membrane</location>
        <topology evidence="1">Multi-pass membrane protein</topology>
    </subcellularLocation>
</comment>